<keyword evidence="5 12" id="KW-0812">Transmembrane</keyword>
<reference evidence="14 15" key="1">
    <citation type="submission" date="2023-07" db="EMBL/GenBank/DDBJ databases">
        <title>Genomic Encyclopedia of Type Strains, Phase IV (KMG-IV): sequencing the most valuable type-strain genomes for metagenomic binning, comparative biology and taxonomic classification.</title>
        <authorList>
            <person name="Goeker M."/>
        </authorList>
    </citation>
    <scope>NUCLEOTIDE SEQUENCE [LARGE SCALE GENOMIC DNA]</scope>
    <source>
        <strain evidence="14 15">DSM 19154</strain>
    </source>
</reference>
<evidence type="ECO:0000256" key="7">
    <source>
        <dbReference type="ARBA" id="ARBA00022801"/>
    </source>
</evidence>
<dbReference type="Pfam" id="PF02163">
    <property type="entry name" value="Peptidase_M50"/>
    <property type="match status" value="2"/>
</dbReference>
<dbReference type="Proteomes" id="UP001225034">
    <property type="component" value="Unassembled WGS sequence"/>
</dbReference>
<evidence type="ECO:0000256" key="9">
    <source>
        <dbReference type="ARBA" id="ARBA00022989"/>
    </source>
</evidence>
<keyword evidence="6" id="KW-0479">Metal-binding</keyword>
<evidence type="ECO:0000256" key="3">
    <source>
        <dbReference type="ARBA" id="ARBA00007931"/>
    </source>
</evidence>
<feature type="transmembrane region" description="Helical" evidence="12">
    <location>
        <begin position="12"/>
        <end position="30"/>
    </location>
</feature>
<evidence type="ECO:0000256" key="8">
    <source>
        <dbReference type="ARBA" id="ARBA00022833"/>
    </source>
</evidence>
<evidence type="ECO:0000256" key="5">
    <source>
        <dbReference type="ARBA" id="ARBA00022692"/>
    </source>
</evidence>
<proteinExistence type="inferred from homology"/>
<dbReference type="EMBL" id="JAUSUA010000004">
    <property type="protein sequence ID" value="MDQ0207994.1"/>
    <property type="molecule type" value="Genomic_DNA"/>
</dbReference>
<evidence type="ECO:0000313" key="15">
    <source>
        <dbReference type="Proteomes" id="UP001225034"/>
    </source>
</evidence>
<evidence type="ECO:0000313" key="14">
    <source>
        <dbReference type="EMBL" id="MDQ0207994.1"/>
    </source>
</evidence>
<feature type="transmembrane region" description="Helical" evidence="12">
    <location>
        <begin position="117"/>
        <end position="137"/>
    </location>
</feature>
<keyword evidence="4" id="KW-0645">Protease</keyword>
<evidence type="ECO:0000256" key="4">
    <source>
        <dbReference type="ARBA" id="ARBA00022670"/>
    </source>
</evidence>
<keyword evidence="8" id="KW-0862">Zinc</keyword>
<keyword evidence="15" id="KW-1185">Reference proteome</keyword>
<keyword evidence="9 12" id="KW-1133">Transmembrane helix</keyword>
<feature type="transmembrane region" description="Helical" evidence="12">
    <location>
        <begin position="36"/>
        <end position="56"/>
    </location>
</feature>
<evidence type="ECO:0000256" key="6">
    <source>
        <dbReference type="ARBA" id="ARBA00022723"/>
    </source>
</evidence>
<organism evidence="14 15">
    <name type="scientific">Alkalicoccobacillus murimartini</name>
    <dbReference type="NCBI Taxonomy" id="171685"/>
    <lineage>
        <taxon>Bacteria</taxon>
        <taxon>Bacillati</taxon>
        <taxon>Bacillota</taxon>
        <taxon>Bacilli</taxon>
        <taxon>Bacillales</taxon>
        <taxon>Bacillaceae</taxon>
        <taxon>Alkalicoccobacillus</taxon>
    </lineage>
</organism>
<evidence type="ECO:0000256" key="1">
    <source>
        <dbReference type="ARBA" id="ARBA00001947"/>
    </source>
</evidence>
<name>A0ABT9YJG2_9BACI</name>
<dbReference type="InterPro" id="IPR008915">
    <property type="entry name" value="Peptidase_M50"/>
</dbReference>
<dbReference type="CDD" id="cd06161">
    <property type="entry name" value="S2P-M50_SpoIVFB"/>
    <property type="match status" value="1"/>
</dbReference>
<dbReference type="GO" id="GO:0016787">
    <property type="term" value="F:hydrolase activity"/>
    <property type="evidence" value="ECO:0007669"/>
    <property type="project" value="UniProtKB-KW"/>
</dbReference>
<feature type="domain" description="Peptidase M50" evidence="13">
    <location>
        <begin position="33"/>
        <end position="104"/>
    </location>
</feature>
<evidence type="ECO:0000259" key="13">
    <source>
        <dbReference type="Pfam" id="PF02163"/>
    </source>
</evidence>
<feature type="transmembrane region" description="Helical" evidence="12">
    <location>
        <begin position="84"/>
        <end position="105"/>
    </location>
</feature>
<evidence type="ECO:0000256" key="11">
    <source>
        <dbReference type="ARBA" id="ARBA00023136"/>
    </source>
</evidence>
<protein>
    <submittedName>
        <fullName evidence="14">Stage IV sporulation protein FB</fullName>
        <ecNumber evidence="14">3.4.24.-</ecNumber>
    </submittedName>
</protein>
<feature type="transmembrane region" description="Helical" evidence="12">
    <location>
        <begin position="158"/>
        <end position="175"/>
    </location>
</feature>
<evidence type="ECO:0000256" key="2">
    <source>
        <dbReference type="ARBA" id="ARBA00004141"/>
    </source>
</evidence>
<evidence type="ECO:0000256" key="12">
    <source>
        <dbReference type="SAM" id="Phobius"/>
    </source>
</evidence>
<evidence type="ECO:0000256" key="10">
    <source>
        <dbReference type="ARBA" id="ARBA00023049"/>
    </source>
</evidence>
<comment type="subcellular location">
    <subcellularLocation>
        <location evidence="2">Membrane</location>
        <topology evidence="2">Multi-pass membrane protein</topology>
    </subcellularLocation>
</comment>
<comment type="similarity">
    <text evidence="3">Belongs to the peptidase M50B family.</text>
</comment>
<comment type="cofactor">
    <cofactor evidence="1">
        <name>Zn(2+)</name>
        <dbReference type="ChEBI" id="CHEBI:29105"/>
    </cofactor>
</comment>
<dbReference type="PANTHER" id="PTHR39188:SF3">
    <property type="entry name" value="STAGE IV SPORULATION PROTEIN FB"/>
    <property type="match status" value="1"/>
</dbReference>
<keyword evidence="11 12" id="KW-0472">Membrane</keyword>
<keyword evidence="10" id="KW-0482">Metalloprotease</keyword>
<comment type="caution">
    <text evidence="14">The sequence shown here is derived from an EMBL/GenBank/DDBJ whole genome shotgun (WGS) entry which is preliminary data.</text>
</comment>
<dbReference type="PANTHER" id="PTHR39188">
    <property type="entry name" value="MEMBRANE-ASSOCIATED ZINC METALLOPROTEASE M50B"/>
    <property type="match status" value="1"/>
</dbReference>
<sequence length="293" mass="33747">MNNMWSLISVIRLNPFFWVIIAIGIITGYFREALMLFAIVFIHELGHASVAVHYGWKIRKIELLPFGGVAEIEDSGNKPIKQEVLLVLAGPLQHVWMIGASYLFAGTAIWSQSNHELFLWHNLVILCFNLLPVLPLDGGRLVQLWFMERLAYKKAHKSSIFSSVIALCLICIATLFLPFHLNLYVVLFFLVINNYLEWKQRHYRFMRFLTEREALPTIHSPETELTVSPSLIVRDAVNLLRRGHSHLFTMQPGHGQVTEKDVLQALFNRKLTEPIKDLIDKPPRVNSIRTKVQ</sequence>
<feature type="domain" description="Peptidase M50" evidence="13">
    <location>
        <begin position="116"/>
        <end position="165"/>
    </location>
</feature>
<keyword evidence="7 14" id="KW-0378">Hydrolase</keyword>
<gene>
    <name evidence="14" type="ORF">J2S05_002803</name>
</gene>
<accession>A0ABT9YJG2</accession>
<dbReference type="EC" id="3.4.24.-" evidence="14"/>
<feature type="transmembrane region" description="Helical" evidence="12">
    <location>
        <begin position="181"/>
        <end position="198"/>
    </location>
</feature>